<organism evidence="1">
    <name type="scientific">Nothobranchius pienaari</name>
    <dbReference type="NCBI Taxonomy" id="704102"/>
    <lineage>
        <taxon>Eukaryota</taxon>
        <taxon>Metazoa</taxon>
        <taxon>Chordata</taxon>
        <taxon>Craniata</taxon>
        <taxon>Vertebrata</taxon>
        <taxon>Euteleostomi</taxon>
        <taxon>Actinopterygii</taxon>
        <taxon>Neopterygii</taxon>
        <taxon>Teleostei</taxon>
        <taxon>Neoteleostei</taxon>
        <taxon>Acanthomorphata</taxon>
        <taxon>Ovalentaria</taxon>
        <taxon>Atherinomorphae</taxon>
        <taxon>Cyprinodontiformes</taxon>
        <taxon>Nothobranchiidae</taxon>
        <taxon>Nothobranchius</taxon>
    </lineage>
</organism>
<dbReference type="EMBL" id="HAEF01017167">
    <property type="protein sequence ID" value="SBR58326.1"/>
    <property type="molecule type" value="Transcribed_RNA"/>
</dbReference>
<gene>
    <name evidence="1" type="primary">Nfu_g_1_014001</name>
</gene>
<name>A0A1A8MP24_9TELE</name>
<proteinExistence type="predicted"/>
<dbReference type="AlphaFoldDB" id="A0A1A8MP24"/>
<accession>A0A1A8MP24</accession>
<feature type="non-terminal residue" evidence="1">
    <location>
        <position position="1"/>
    </location>
</feature>
<reference evidence="1" key="2">
    <citation type="submission" date="2016-06" db="EMBL/GenBank/DDBJ databases">
        <title>The genome of a short-lived fish provides insights into sex chromosome evolution and the genetic control of aging.</title>
        <authorList>
            <person name="Reichwald K."/>
            <person name="Felder M."/>
            <person name="Petzold A."/>
            <person name="Koch P."/>
            <person name="Groth M."/>
            <person name="Platzer M."/>
        </authorList>
    </citation>
    <scope>NUCLEOTIDE SEQUENCE</scope>
    <source>
        <tissue evidence="1">Brain</tissue>
    </source>
</reference>
<feature type="non-terminal residue" evidence="1">
    <location>
        <position position="47"/>
    </location>
</feature>
<reference evidence="1" key="1">
    <citation type="submission" date="2016-05" db="EMBL/GenBank/DDBJ databases">
        <authorList>
            <person name="Lavstsen T."/>
            <person name="Jespersen J.S."/>
        </authorList>
    </citation>
    <scope>NUCLEOTIDE SEQUENCE</scope>
    <source>
        <tissue evidence="1">Brain</tissue>
    </source>
</reference>
<sequence length="47" mass="5497">DQNVVSAQTILDVTHSEPDPVMLMMCIHERKYIMQRCVNQMNITLFC</sequence>
<evidence type="ECO:0000313" key="1">
    <source>
        <dbReference type="EMBL" id="SBR58326.1"/>
    </source>
</evidence>
<protein>
    <submittedName>
        <fullName evidence="1">Uncharacterized protein</fullName>
    </submittedName>
</protein>